<dbReference type="EMBL" id="JBHSOG010000101">
    <property type="protein sequence ID" value="MFC5771888.1"/>
    <property type="molecule type" value="Genomic_DNA"/>
</dbReference>
<dbReference type="SUPFAM" id="SSF110296">
    <property type="entry name" value="Oligoxyloglucan reducing end-specific cellobiohydrolase"/>
    <property type="match status" value="1"/>
</dbReference>
<dbReference type="PANTHER" id="PTHR47199:SF2">
    <property type="entry name" value="PHOTOSYSTEM II STABILITY_ASSEMBLY FACTOR HCF136, CHLOROPLASTIC"/>
    <property type="match status" value="1"/>
</dbReference>
<keyword evidence="2" id="KW-0604">Photosystem II</keyword>
<keyword evidence="3" id="KW-1133">Transmembrane helix</keyword>
<feature type="domain" description="Photosynthesis system II assembly factor Ycf48/Hcf136-like" evidence="4">
    <location>
        <begin position="148"/>
        <end position="234"/>
    </location>
</feature>
<dbReference type="Pfam" id="PF14870">
    <property type="entry name" value="PSII_BNR"/>
    <property type="match status" value="1"/>
</dbReference>
<evidence type="ECO:0000256" key="2">
    <source>
        <dbReference type="ARBA" id="ARBA00023276"/>
    </source>
</evidence>
<dbReference type="RefSeq" id="WP_096449763.1">
    <property type="nucleotide sequence ID" value="NZ_JBHSOG010000101.1"/>
</dbReference>
<organism evidence="5 6">
    <name type="scientific">Thauera sinica</name>
    <dbReference type="NCBI Taxonomy" id="2665146"/>
    <lineage>
        <taxon>Bacteria</taxon>
        <taxon>Pseudomonadati</taxon>
        <taxon>Pseudomonadota</taxon>
        <taxon>Betaproteobacteria</taxon>
        <taxon>Rhodocyclales</taxon>
        <taxon>Zoogloeaceae</taxon>
        <taxon>Thauera</taxon>
    </lineage>
</organism>
<sequence>MNRTNDRYELAQLRMACNPAALAMRASPARRVTPGRLAAAVLPATVIAGLLYAGLFIKPAPSGQAVPLPVLERRDAFFGIDMPASGVVWAAGSRGKIVRSDDGGRTWARQAAPTAEHLQDIAAWDAQRAVAVGNRGVLLRTEDGGRHWSNVAVPLSAVDNKLLRVRTTADGRAFAVGEMGALLGSRDHGRNWQRLMPEQDVGLNGVAVVGDRVWVAGERGLILHSADGGATWVRQPVPVARSLTAVAFRDARRGVAVGLNGTILTTENGGLDWNDRSIRDTPHLYDVAHDGEGWYAVGERDLLLQADAEAGAWRASRATGTSLAWHSEIAIRDGRRLYAGPGPSLAAQAAAGIPPANDGKGPQQ</sequence>
<dbReference type="Gene3D" id="2.130.10.10">
    <property type="entry name" value="YVTN repeat-like/Quinoprotein amine dehydrogenase"/>
    <property type="match status" value="1"/>
</dbReference>
<evidence type="ECO:0000256" key="3">
    <source>
        <dbReference type="SAM" id="Phobius"/>
    </source>
</evidence>
<evidence type="ECO:0000256" key="1">
    <source>
        <dbReference type="ARBA" id="ARBA00022531"/>
    </source>
</evidence>
<comment type="caution">
    <text evidence="5">The sequence shown here is derived from an EMBL/GenBank/DDBJ whole genome shotgun (WGS) entry which is preliminary data.</text>
</comment>
<proteinExistence type="predicted"/>
<dbReference type="PANTHER" id="PTHR47199">
    <property type="entry name" value="PHOTOSYSTEM II STABILITY/ASSEMBLY FACTOR HCF136, CHLOROPLASTIC"/>
    <property type="match status" value="1"/>
</dbReference>
<evidence type="ECO:0000259" key="4">
    <source>
        <dbReference type="Pfam" id="PF14870"/>
    </source>
</evidence>
<dbReference type="Proteomes" id="UP001595974">
    <property type="component" value="Unassembled WGS sequence"/>
</dbReference>
<gene>
    <name evidence="5" type="ORF">ACFPTN_21115</name>
</gene>
<keyword evidence="3" id="KW-0472">Membrane</keyword>
<dbReference type="InterPro" id="IPR028203">
    <property type="entry name" value="PSII_CF48-like_dom"/>
</dbReference>
<reference evidence="6" key="1">
    <citation type="journal article" date="2019" name="Int. J. Syst. Evol. Microbiol.">
        <title>The Global Catalogue of Microorganisms (GCM) 10K type strain sequencing project: providing services to taxonomists for standard genome sequencing and annotation.</title>
        <authorList>
            <consortium name="The Broad Institute Genomics Platform"/>
            <consortium name="The Broad Institute Genome Sequencing Center for Infectious Disease"/>
            <person name="Wu L."/>
            <person name="Ma J."/>
        </authorList>
    </citation>
    <scope>NUCLEOTIDE SEQUENCE [LARGE SCALE GENOMIC DNA]</scope>
    <source>
        <strain evidence="6">SHR3</strain>
    </source>
</reference>
<evidence type="ECO:0000313" key="5">
    <source>
        <dbReference type="EMBL" id="MFC5771888.1"/>
    </source>
</evidence>
<keyword evidence="6" id="KW-1185">Reference proteome</keyword>
<accession>A0ABW1AY97</accession>
<name>A0ABW1AY97_9RHOO</name>
<protein>
    <submittedName>
        <fullName evidence="5">WD40/YVTN/BNR-like repeat-containing protein</fullName>
    </submittedName>
</protein>
<evidence type="ECO:0000313" key="6">
    <source>
        <dbReference type="Proteomes" id="UP001595974"/>
    </source>
</evidence>
<keyword evidence="3" id="KW-0812">Transmembrane</keyword>
<feature type="transmembrane region" description="Helical" evidence="3">
    <location>
        <begin position="37"/>
        <end position="57"/>
    </location>
</feature>
<dbReference type="InterPro" id="IPR015943">
    <property type="entry name" value="WD40/YVTN_repeat-like_dom_sf"/>
</dbReference>
<keyword evidence="1" id="KW-0602">Photosynthesis</keyword>